<dbReference type="GO" id="GO:0051287">
    <property type="term" value="F:NAD binding"/>
    <property type="evidence" value="ECO:0007669"/>
    <property type="project" value="InterPro"/>
</dbReference>
<evidence type="ECO:0000256" key="2">
    <source>
        <dbReference type="ARBA" id="ARBA00023002"/>
    </source>
</evidence>
<reference evidence="7" key="1">
    <citation type="journal article" date="2020" name="Fungal Divers.">
        <title>Resolving the Mortierellaceae phylogeny through synthesis of multi-gene phylogenetics and phylogenomics.</title>
        <authorList>
            <person name="Vandepol N."/>
            <person name="Liber J."/>
            <person name="Desiro A."/>
            <person name="Na H."/>
            <person name="Kennedy M."/>
            <person name="Barry K."/>
            <person name="Grigoriev I.V."/>
            <person name="Miller A.N."/>
            <person name="O'Donnell K."/>
            <person name="Stajich J.E."/>
            <person name="Bonito G."/>
        </authorList>
    </citation>
    <scope>NUCLEOTIDE SEQUENCE</scope>
    <source>
        <strain evidence="7">REB-010B</strain>
    </source>
</reference>
<dbReference type="Gene3D" id="3.40.50.720">
    <property type="entry name" value="NAD(P)-binding Rossmann-like Domain"/>
    <property type="match status" value="2"/>
</dbReference>
<dbReference type="CDD" id="cd12168">
    <property type="entry name" value="Mand_dh_like"/>
    <property type="match status" value="1"/>
</dbReference>
<sequence>MNWLKTKMGSHGWDLTDDDIKKPNVLFLGPILGATQELEDFEEYFTIKYNEASREEFLKRCKNGKYDGYAGILWNPVSNTSIGPMDAELVSALPASMSVISLPYSGYDKFDIDACTVKGITVTNTPGVVSAPCADAVMFLILGCLRNFTQGQTLLREGKWRTGLPKGRELESKTVGILGMGGIGKAIAKRANAFGMMVNYYNRKRLDIRVEAEYNAHYVAYETLFRESDVIVVCVPLTSSTKHLISTVQFDKMKKGAVFVNISRGPVVDEAALVKALDSGRLSSAGLDVYEFEPKISEALLKHPQCTLLPHMGTMTEESQLDMEKLALRNVKRFLMSGEAYSPINKPTISAKPLEHLMSDGVDISKLSITLQG</sequence>
<dbReference type="InterPro" id="IPR006139">
    <property type="entry name" value="D-isomer_2_OHA_DH_cat_dom"/>
</dbReference>
<dbReference type="InterPro" id="IPR029752">
    <property type="entry name" value="D-isomer_DH_CS1"/>
</dbReference>
<dbReference type="PROSITE" id="PS00671">
    <property type="entry name" value="D_2_HYDROXYACID_DH_3"/>
    <property type="match status" value="1"/>
</dbReference>
<keyword evidence="8" id="KW-1185">Reference proteome</keyword>
<accession>A0A9P6RER2</accession>
<dbReference type="InterPro" id="IPR029753">
    <property type="entry name" value="D-isomer_DH_CS"/>
</dbReference>
<dbReference type="AlphaFoldDB" id="A0A9P6RER2"/>
<evidence type="ECO:0000256" key="3">
    <source>
        <dbReference type="ARBA" id="ARBA00023027"/>
    </source>
</evidence>
<evidence type="ECO:0000256" key="4">
    <source>
        <dbReference type="RuleBase" id="RU003719"/>
    </source>
</evidence>
<dbReference type="FunFam" id="3.40.50.720:FF:000203">
    <property type="entry name" value="D-3-phosphoglycerate dehydrogenase (SerA)"/>
    <property type="match status" value="1"/>
</dbReference>
<dbReference type="GO" id="GO:0030267">
    <property type="term" value="F:glyoxylate reductase (NADPH) activity"/>
    <property type="evidence" value="ECO:0007669"/>
    <property type="project" value="TreeGrafter"/>
</dbReference>
<evidence type="ECO:0000256" key="1">
    <source>
        <dbReference type="ARBA" id="ARBA00005854"/>
    </source>
</evidence>
<feature type="domain" description="D-isomer specific 2-hydroxyacid dehydrogenase catalytic" evidence="5">
    <location>
        <begin position="34"/>
        <end position="345"/>
    </location>
</feature>
<dbReference type="PANTHER" id="PTHR10996">
    <property type="entry name" value="2-HYDROXYACID DEHYDROGENASE-RELATED"/>
    <property type="match status" value="1"/>
</dbReference>
<dbReference type="EMBL" id="JAAAIP010000492">
    <property type="protein sequence ID" value="KAG0316210.1"/>
    <property type="molecule type" value="Genomic_DNA"/>
</dbReference>
<evidence type="ECO:0000259" key="5">
    <source>
        <dbReference type="Pfam" id="PF00389"/>
    </source>
</evidence>
<organism evidence="7 8">
    <name type="scientific">Dissophora globulifera</name>
    <dbReference type="NCBI Taxonomy" id="979702"/>
    <lineage>
        <taxon>Eukaryota</taxon>
        <taxon>Fungi</taxon>
        <taxon>Fungi incertae sedis</taxon>
        <taxon>Mucoromycota</taxon>
        <taxon>Mortierellomycotina</taxon>
        <taxon>Mortierellomycetes</taxon>
        <taxon>Mortierellales</taxon>
        <taxon>Mortierellaceae</taxon>
        <taxon>Dissophora</taxon>
    </lineage>
</organism>
<keyword evidence="2 4" id="KW-0560">Oxidoreductase</keyword>
<dbReference type="PANTHER" id="PTHR10996:SF285">
    <property type="entry name" value="PUTATIVE (AFU_ORTHOLOGUE AFUA_8G05760)-RELATED"/>
    <property type="match status" value="1"/>
</dbReference>
<dbReference type="InterPro" id="IPR050223">
    <property type="entry name" value="D-isomer_2-hydroxyacid_DH"/>
</dbReference>
<dbReference type="Pfam" id="PF02826">
    <property type="entry name" value="2-Hacid_dh_C"/>
    <property type="match status" value="1"/>
</dbReference>
<dbReference type="Proteomes" id="UP000738325">
    <property type="component" value="Unassembled WGS sequence"/>
</dbReference>
<dbReference type="SUPFAM" id="SSF51735">
    <property type="entry name" value="NAD(P)-binding Rossmann-fold domains"/>
    <property type="match status" value="1"/>
</dbReference>
<dbReference type="PROSITE" id="PS00065">
    <property type="entry name" value="D_2_HYDROXYACID_DH_1"/>
    <property type="match status" value="1"/>
</dbReference>
<evidence type="ECO:0000313" key="8">
    <source>
        <dbReference type="Proteomes" id="UP000738325"/>
    </source>
</evidence>
<comment type="similarity">
    <text evidence="1 4">Belongs to the D-isomer specific 2-hydroxyacid dehydrogenase family.</text>
</comment>
<name>A0A9P6RER2_9FUNG</name>
<evidence type="ECO:0000259" key="6">
    <source>
        <dbReference type="Pfam" id="PF02826"/>
    </source>
</evidence>
<dbReference type="GO" id="GO:0005829">
    <property type="term" value="C:cytosol"/>
    <property type="evidence" value="ECO:0007669"/>
    <property type="project" value="TreeGrafter"/>
</dbReference>
<protein>
    <submittedName>
        <fullName evidence="7">Uncharacterized protein</fullName>
    </submittedName>
</protein>
<proteinExistence type="inferred from homology"/>
<gene>
    <name evidence="7" type="ORF">BGZ99_007008</name>
</gene>
<dbReference type="InterPro" id="IPR006140">
    <property type="entry name" value="D-isomer_DH_NAD-bd"/>
</dbReference>
<dbReference type="OrthoDB" id="298012at2759"/>
<evidence type="ECO:0000313" key="7">
    <source>
        <dbReference type="EMBL" id="KAG0316210.1"/>
    </source>
</evidence>
<comment type="caution">
    <text evidence="7">The sequence shown here is derived from an EMBL/GenBank/DDBJ whole genome shotgun (WGS) entry which is preliminary data.</text>
</comment>
<keyword evidence="3" id="KW-0520">NAD</keyword>
<feature type="domain" description="D-isomer specific 2-hydroxyacid dehydrogenase NAD-binding" evidence="6">
    <location>
        <begin position="139"/>
        <end position="313"/>
    </location>
</feature>
<dbReference type="GO" id="GO:0016618">
    <property type="term" value="F:hydroxypyruvate reductase [NAD(P)H] activity"/>
    <property type="evidence" value="ECO:0007669"/>
    <property type="project" value="TreeGrafter"/>
</dbReference>
<dbReference type="SUPFAM" id="SSF52283">
    <property type="entry name" value="Formate/glycerate dehydrogenase catalytic domain-like"/>
    <property type="match status" value="1"/>
</dbReference>
<dbReference type="InterPro" id="IPR036291">
    <property type="entry name" value="NAD(P)-bd_dom_sf"/>
</dbReference>
<dbReference type="Pfam" id="PF00389">
    <property type="entry name" value="2-Hacid_dh"/>
    <property type="match status" value="1"/>
</dbReference>